<evidence type="ECO:0000256" key="12">
    <source>
        <dbReference type="ARBA" id="ARBA00025705"/>
    </source>
</evidence>
<comment type="similarity">
    <text evidence="2 14">Belongs to the precorrin methyltransferase family.</text>
</comment>
<dbReference type="Proteomes" id="UP001596303">
    <property type="component" value="Unassembled WGS sequence"/>
</dbReference>
<dbReference type="InterPro" id="IPR035996">
    <property type="entry name" value="4pyrrol_Methylase_sf"/>
</dbReference>
<dbReference type="EC" id="2.1.1.107" evidence="17"/>
<dbReference type="PROSITE" id="PS00840">
    <property type="entry name" value="SUMT_2"/>
    <property type="match status" value="1"/>
</dbReference>
<dbReference type="InterPro" id="IPR000878">
    <property type="entry name" value="4pyrrol_Mease"/>
</dbReference>
<organism evidence="17 18">
    <name type="scientific">Ponticaulis profundi</name>
    <dbReference type="NCBI Taxonomy" id="2665222"/>
    <lineage>
        <taxon>Bacteria</taxon>
        <taxon>Pseudomonadati</taxon>
        <taxon>Pseudomonadota</taxon>
        <taxon>Alphaproteobacteria</taxon>
        <taxon>Hyphomonadales</taxon>
        <taxon>Hyphomonadaceae</taxon>
        <taxon>Ponticaulis</taxon>
    </lineage>
</organism>
<feature type="domain" description="Tetrapyrrole methylase" evidence="15">
    <location>
        <begin position="216"/>
        <end position="426"/>
    </location>
</feature>
<evidence type="ECO:0000259" key="15">
    <source>
        <dbReference type="Pfam" id="PF00590"/>
    </source>
</evidence>
<keyword evidence="9 17" id="KW-0456">Lyase</keyword>
<dbReference type="EC" id="1.3.1.76" evidence="17"/>
<dbReference type="EC" id="4.99.1.4" evidence="17"/>
<keyword evidence="3" id="KW-0169">Cobalamin biosynthesis</keyword>
<evidence type="ECO:0000256" key="13">
    <source>
        <dbReference type="ARBA" id="ARBA00047561"/>
    </source>
</evidence>
<dbReference type="NCBIfam" id="TIGR01470">
    <property type="entry name" value="cysG_Nterm"/>
    <property type="match status" value="1"/>
</dbReference>
<dbReference type="Gene3D" id="1.10.8.210">
    <property type="entry name" value="Sirohaem synthase, dimerisation domain"/>
    <property type="match status" value="1"/>
</dbReference>
<keyword evidence="7 17" id="KW-0560">Oxidoreductase</keyword>
<dbReference type="Gene3D" id="3.40.50.720">
    <property type="entry name" value="NAD(P)-binding Rossmann-like Domain"/>
    <property type="match status" value="1"/>
</dbReference>
<dbReference type="InterPro" id="IPR037115">
    <property type="entry name" value="Sirohaem_synt_dimer_dom_sf"/>
</dbReference>
<evidence type="ECO:0000256" key="9">
    <source>
        <dbReference type="ARBA" id="ARBA00023239"/>
    </source>
</evidence>
<keyword evidence="5 14" id="KW-0808">Transferase</keyword>
<dbReference type="PANTHER" id="PTHR45790:SF1">
    <property type="entry name" value="SIROHEME SYNTHASE"/>
    <property type="match status" value="1"/>
</dbReference>
<dbReference type="InterPro" id="IPR050161">
    <property type="entry name" value="Siro_Cobalamin_biosynth"/>
</dbReference>
<evidence type="ECO:0000256" key="4">
    <source>
        <dbReference type="ARBA" id="ARBA00022603"/>
    </source>
</evidence>
<dbReference type="SUPFAM" id="SSF75615">
    <property type="entry name" value="Siroheme synthase middle domains-like"/>
    <property type="match status" value="1"/>
</dbReference>
<evidence type="ECO:0000256" key="7">
    <source>
        <dbReference type="ARBA" id="ARBA00023002"/>
    </source>
</evidence>
<dbReference type="SUPFAM" id="SSF53790">
    <property type="entry name" value="Tetrapyrrole methylase"/>
    <property type="match status" value="1"/>
</dbReference>
<dbReference type="Gene3D" id="3.30.950.10">
    <property type="entry name" value="Methyltransferase, Cobalt-precorrin-4 Transmethylase, Domain 2"/>
    <property type="match status" value="1"/>
</dbReference>
<evidence type="ECO:0000256" key="8">
    <source>
        <dbReference type="ARBA" id="ARBA00023027"/>
    </source>
</evidence>
<dbReference type="NCBIfam" id="TIGR01469">
    <property type="entry name" value="cobA_cysG_Cterm"/>
    <property type="match status" value="1"/>
</dbReference>
<dbReference type="CDD" id="cd11642">
    <property type="entry name" value="SUMT"/>
    <property type="match status" value="1"/>
</dbReference>
<evidence type="ECO:0000313" key="17">
    <source>
        <dbReference type="EMBL" id="MFC6197115.1"/>
    </source>
</evidence>
<comment type="caution">
    <text evidence="17">The sequence shown here is derived from an EMBL/GenBank/DDBJ whole genome shotgun (WGS) entry which is preliminary data.</text>
</comment>
<comment type="pathway">
    <text evidence="1">Porphyrin-containing compound metabolism; siroheme biosynthesis; sirohydrochlorin from precorrin-2: step 1/1.</text>
</comment>
<dbReference type="InterPro" id="IPR006366">
    <property type="entry name" value="CobA/CysG_C"/>
</dbReference>
<keyword evidence="6" id="KW-0949">S-adenosyl-L-methionine</keyword>
<dbReference type="InterPro" id="IPR014777">
    <property type="entry name" value="4pyrrole_Mease_sub1"/>
</dbReference>
<dbReference type="Gene3D" id="3.40.1010.10">
    <property type="entry name" value="Cobalt-precorrin-4 Transmethylase, Domain 1"/>
    <property type="match status" value="1"/>
</dbReference>
<dbReference type="NCBIfam" id="NF004790">
    <property type="entry name" value="PRK06136.1"/>
    <property type="match status" value="1"/>
</dbReference>
<dbReference type="GO" id="GO:0004851">
    <property type="term" value="F:uroporphyrin-III C-methyltransferase activity"/>
    <property type="evidence" value="ECO:0007669"/>
    <property type="project" value="UniProtKB-EC"/>
</dbReference>
<protein>
    <submittedName>
        <fullName evidence="17">Siroheme synthase CysG</fullName>
        <ecNumber evidence="17">1.3.1.76</ecNumber>
        <ecNumber evidence="17">2.1.1.107</ecNumber>
        <ecNumber evidence="17">4.99.1.4</ecNumber>
    </submittedName>
</protein>
<evidence type="ECO:0000259" key="16">
    <source>
        <dbReference type="Pfam" id="PF10414"/>
    </source>
</evidence>
<gene>
    <name evidence="17" type="primary">cysG</name>
    <name evidence="17" type="ORF">ACFQDM_03455</name>
</gene>
<dbReference type="InterPro" id="IPR019478">
    <property type="entry name" value="Sirohaem_synthase_dimer_dom"/>
</dbReference>
<dbReference type="GO" id="GO:0032259">
    <property type="term" value="P:methylation"/>
    <property type="evidence" value="ECO:0007669"/>
    <property type="project" value="UniProtKB-KW"/>
</dbReference>
<dbReference type="RefSeq" id="WP_377375521.1">
    <property type="nucleotide sequence ID" value="NZ_JBHSSW010000004.1"/>
</dbReference>
<dbReference type="NCBIfam" id="NF007922">
    <property type="entry name" value="PRK10637.1"/>
    <property type="match status" value="1"/>
</dbReference>
<evidence type="ECO:0000256" key="5">
    <source>
        <dbReference type="ARBA" id="ARBA00022679"/>
    </source>
</evidence>
<comment type="pathway">
    <text evidence="12">Porphyrin-containing compound metabolism; siroheme biosynthesis; precorrin-2 from uroporphyrinogen III: step 1/1.</text>
</comment>
<evidence type="ECO:0000256" key="3">
    <source>
        <dbReference type="ARBA" id="ARBA00022573"/>
    </source>
</evidence>
<reference evidence="18" key="1">
    <citation type="journal article" date="2019" name="Int. J. Syst. Evol. Microbiol.">
        <title>The Global Catalogue of Microorganisms (GCM) 10K type strain sequencing project: providing services to taxonomists for standard genome sequencing and annotation.</title>
        <authorList>
            <consortium name="The Broad Institute Genomics Platform"/>
            <consortium name="The Broad Institute Genome Sequencing Center for Infectious Disease"/>
            <person name="Wu L."/>
            <person name="Ma J."/>
        </authorList>
    </citation>
    <scope>NUCLEOTIDE SEQUENCE [LARGE SCALE GENOMIC DNA]</scope>
    <source>
        <strain evidence="18">CGMCC-1.15741</strain>
    </source>
</reference>
<dbReference type="Pfam" id="PF10414">
    <property type="entry name" value="CysG_dimeriser"/>
    <property type="match status" value="1"/>
</dbReference>
<dbReference type="InterPro" id="IPR003043">
    <property type="entry name" value="Uropor_MeTrfase_CS"/>
</dbReference>
<keyword evidence="8" id="KW-0520">NAD</keyword>
<dbReference type="Pfam" id="PF00590">
    <property type="entry name" value="TP_methylase"/>
    <property type="match status" value="1"/>
</dbReference>
<evidence type="ECO:0000256" key="11">
    <source>
        <dbReference type="ARBA" id="ARBA00023268"/>
    </source>
</evidence>
<dbReference type="GO" id="GO:0043115">
    <property type="term" value="F:precorrin-2 dehydrogenase activity"/>
    <property type="evidence" value="ECO:0007669"/>
    <property type="project" value="UniProtKB-EC"/>
</dbReference>
<dbReference type="SUPFAM" id="SSF51735">
    <property type="entry name" value="NAD(P)-binding Rossmann-fold domains"/>
    <property type="match status" value="1"/>
</dbReference>
<comment type="catalytic activity">
    <reaction evidence="13">
        <text>precorrin-2 + NAD(+) = sirohydrochlorin + NADH + 2 H(+)</text>
        <dbReference type="Rhea" id="RHEA:15613"/>
        <dbReference type="ChEBI" id="CHEBI:15378"/>
        <dbReference type="ChEBI" id="CHEBI:57540"/>
        <dbReference type="ChEBI" id="CHEBI:57945"/>
        <dbReference type="ChEBI" id="CHEBI:58351"/>
        <dbReference type="ChEBI" id="CHEBI:58827"/>
        <dbReference type="EC" id="1.3.1.76"/>
    </reaction>
</comment>
<keyword evidence="4 14" id="KW-0489">Methyltransferase</keyword>
<dbReference type="InterPro" id="IPR012409">
    <property type="entry name" value="Sirohaem_synth"/>
</dbReference>
<dbReference type="PROSITE" id="PS00839">
    <property type="entry name" value="SUMT_1"/>
    <property type="match status" value="1"/>
</dbReference>
<evidence type="ECO:0000256" key="6">
    <source>
        <dbReference type="ARBA" id="ARBA00022691"/>
    </source>
</evidence>
<proteinExistence type="inferred from homology"/>
<name>A0ABW1S6B9_9PROT</name>
<evidence type="ECO:0000256" key="14">
    <source>
        <dbReference type="RuleBase" id="RU003960"/>
    </source>
</evidence>
<dbReference type="PANTHER" id="PTHR45790">
    <property type="entry name" value="SIROHEME SYNTHASE-RELATED"/>
    <property type="match status" value="1"/>
</dbReference>
<keyword evidence="10" id="KW-0627">Porphyrin biosynthesis</keyword>
<dbReference type="EMBL" id="JBHSSW010000004">
    <property type="protein sequence ID" value="MFC6197115.1"/>
    <property type="molecule type" value="Genomic_DNA"/>
</dbReference>
<keyword evidence="18" id="KW-1185">Reference proteome</keyword>
<accession>A0ABW1S6B9</accession>
<evidence type="ECO:0000256" key="1">
    <source>
        <dbReference type="ARBA" id="ARBA00005010"/>
    </source>
</evidence>
<dbReference type="Gene3D" id="3.30.160.110">
    <property type="entry name" value="Siroheme synthase, domain 2"/>
    <property type="match status" value="1"/>
</dbReference>
<evidence type="ECO:0000256" key="10">
    <source>
        <dbReference type="ARBA" id="ARBA00023244"/>
    </source>
</evidence>
<sequence>MDLFPVFFGTKDVSVVVVGGGENARRKVRLLAKTHAHIHVCADQLAPAFADEFQGRIETAPFEHLSELLNDAKFVIVALEEDDRLEAVLADVRAARLPVNVVDRPELCDFTVPSILDRGSVVGAIATGGAAPVLARKIRAQLEALMPKRLGDLADFARSFRGAVKSRFADEADRKSFWEKVFSGPIADKVLAGETDDARMGMLRELEETSNKQGVVHIVGAGPGDPELLTLKALRVLQDADIVFYDKLVGDGVMDLVRRDAERISVGKSKGNHSVPQPQIHEYLIEAARAGKRVVRLKGGDPFIFGRGGEELLALREAGIDAYVVPGISSALGCAASTGVPLTHRNLAQSVTFVTGHAKNGEAPDLDWPSLARANQTVVVYMGVGTAPDIQKHLIEAGRSALTPVLVVENGTRDNEVRATGRLEHLSELIETRGIRGPALLIIGEVASLSEDAIAEAQTLLEHAA</sequence>
<keyword evidence="11" id="KW-0511">Multifunctional enzyme</keyword>
<dbReference type="GO" id="GO:0051266">
    <property type="term" value="F:sirohydrochlorin ferrochelatase activity"/>
    <property type="evidence" value="ECO:0007669"/>
    <property type="project" value="UniProtKB-EC"/>
</dbReference>
<dbReference type="InterPro" id="IPR006367">
    <property type="entry name" value="Sirohaem_synthase_N"/>
</dbReference>
<evidence type="ECO:0000313" key="18">
    <source>
        <dbReference type="Proteomes" id="UP001596303"/>
    </source>
</evidence>
<evidence type="ECO:0000256" key="2">
    <source>
        <dbReference type="ARBA" id="ARBA00005879"/>
    </source>
</evidence>
<dbReference type="PIRSF" id="PIRSF036426">
    <property type="entry name" value="Sirohaem_synth"/>
    <property type="match status" value="1"/>
</dbReference>
<dbReference type="Pfam" id="PF13241">
    <property type="entry name" value="NAD_binding_7"/>
    <property type="match status" value="1"/>
</dbReference>
<feature type="domain" description="Sirohaem synthase dimerisation" evidence="16">
    <location>
        <begin position="149"/>
        <end position="205"/>
    </location>
</feature>
<dbReference type="InterPro" id="IPR014776">
    <property type="entry name" value="4pyrrole_Mease_sub2"/>
</dbReference>
<dbReference type="InterPro" id="IPR036291">
    <property type="entry name" value="NAD(P)-bd_dom_sf"/>
</dbReference>